<name>A0A197JVT1_9FUNG</name>
<feature type="transmembrane region" description="Helical" evidence="1">
    <location>
        <begin position="97"/>
        <end position="117"/>
    </location>
</feature>
<keyword evidence="3" id="KW-1185">Reference proteome</keyword>
<feature type="transmembrane region" description="Helical" evidence="1">
    <location>
        <begin position="7"/>
        <end position="26"/>
    </location>
</feature>
<keyword evidence="1" id="KW-0812">Transmembrane</keyword>
<gene>
    <name evidence="2" type="ORF">K457DRAFT_896084</name>
</gene>
<evidence type="ECO:0000313" key="2">
    <source>
        <dbReference type="EMBL" id="OAQ28394.1"/>
    </source>
</evidence>
<organism evidence="2 3">
    <name type="scientific">Linnemannia elongata AG-77</name>
    <dbReference type="NCBI Taxonomy" id="1314771"/>
    <lineage>
        <taxon>Eukaryota</taxon>
        <taxon>Fungi</taxon>
        <taxon>Fungi incertae sedis</taxon>
        <taxon>Mucoromycota</taxon>
        <taxon>Mortierellomycotina</taxon>
        <taxon>Mortierellomycetes</taxon>
        <taxon>Mortierellales</taxon>
        <taxon>Mortierellaceae</taxon>
        <taxon>Linnemannia</taxon>
    </lineage>
</organism>
<dbReference type="Proteomes" id="UP000078512">
    <property type="component" value="Unassembled WGS sequence"/>
</dbReference>
<accession>A0A197JVT1</accession>
<proteinExistence type="predicted"/>
<protein>
    <submittedName>
        <fullName evidence="2">Uncharacterized protein</fullName>
    </submittedName>
</protein>
<reference evidence="2 3" key="1">
    <citation type="submission" date="2016-05" db="EMBL/GenBank/DDBJ databases">
        <title>Genome sequencing reveals origins of a unique bacterial endosymbiosis in the earliest lineages of terrestrial Fungi.</title>
        <authorList>
            <consortium name="DOE Joint Genome Institute"/>
            <person name="Uehling J."/>
            <person name="Gryganskyi A."/>
            <person name="Hameed K."/>
            <person name="Tschaplinski T."/>
            <person name="Misztal P."/>
            <person name="Wu S."/>
            <person name="Desiro A."/>
            <person name="Vande Pol N."/>
            <person name="Du Z.-Y."/>
            <person name="Zienkiewicz A."/>
            <person name="Zienkiewicz K."/>
            <person name="Morin E."/>
            <person name="Tisserant E."/>
            <person name="Splivallo R."/>
            <person name="Hainaut M."/>
            <person name="Henrissat B."/>
            <person name="Ohm R."/>
            <person name="Kuo A."/>
            <person name="Yan J."/>
            <person name="Lipzen A."/>
            <person name="Nolan M."/>
            <person name="Labutti K."/>
            <person name="Barry K."/>
            <person name="Goldstein A."/>
            <person name="Labbe J."/>
            <person name="Schadt C."/>
            <person name="Tuskan G."/>
            <person name="Grigoriev I."/>
            <person name="Martin F."/>
            <person name="Vilgalys R."/>
            <person name="Bonito G."/>
        </authorList>
    </citation>
    <scope>NUCLEOTIDE SEQUENCE [LARGE SCALE GENOMIC DNA]</scope>
    <source>
        <strain evidence="2 3">AG-77</strain>
    </source>
</reference>
<dbReference type="AlphaFoldDB" id="A0A197JVT1"/>
<keyword evidence="1" id="KW-0472">Membrane</keyword>
<sequence length="131" mass="15186">MLYIPLLLLYSTVIFASFFSFSLYIARWEHLRDSDKTGNKRAYKQSNNCSKMQTTRSIQEKSVENNKMDAGSLHDSPYACRRIGLTLCIADDNPDRYFLTLRPTLIPLFLLLLSVMSQKKKKTRPSMLPWA</sequence>
<keyword evidence="1" id="KW-1133">Transmembrane helix</keyword>
<evidence type="ECO:0000256" key="1">
    <source>
        <dbReference type="SAM" id="Phobius"/>
    </source>
</evidence>
<dbReference type="EMBL" id="KV442049">
    <property type="protein sequence ID" value="OAQ28394.1"/>
    <property type="molecule type" value="Genomic_DNA"/>
</dbReference>
<evidence type="ECO:0000313" key="3">
    <source>
        <dbReference type="Proteomes" id="UP000078512"/>
    </source>
</evidence>